<proteinExistence type="inferred from homology"/>
<dbReference type="PANTHER" id="PTHR11003:SF291">
    <property type="entry name" value="IP11374P"/>
    <property type="match status" value="1"/>
</dbReference>
<keyword evidence="2 8" id="KW-0813">Transport</keyword>
<feature type="transmembrane region" description="Helical" evidence="9">
    <location>
        <begin position="263"/>
        <end position="284"/>
    </location>
</feature>
<dbReference type="EMBL" id="AGNL01015698">
    <property type="protein sequence ID" value="EJK65544.1"/>
    <property type="molecule type" value="Genomic_DNA"/>
</dbReference>
<dbReference type="GO" id="GO:0015271">
    <property type="term" value="F:outward rectifier potassium channel activity"/>
    <property type="evidence" value="ECO:0007669"/>
    <property type="project" value="TreeGrafter"/>
</dbReference>
<reference evidence="11 12" key="1">
    <citation type="journal article" date="2012" name="Genome Biol.">
        <title>Genome and low-iron response of an oceanic diatom adapted to chronic iron limitation.</title>
        <authorList>
            <person name="Lommer M."/>
            <person name="Specht M."/>
            <person name="Roy A.S."/>
            <person name="Kraemer L."/>
            <person name="Andreson R."/>
            <person name="Gutowska M.A."/>
            <person name="Wolf J."/>
            <person name="Bergner S.V."/>
            <person name="Schilhabel M.B."/>
            <person name="Klostermeier U.C."/>
            <person name="Beiko R.G."/>
            <person name="Rosenstiel P."/>
            <person name="Hippler M."/>
            <person name="Laroche J."/>
        </authorList>
    </citation>
    <scope>NUCLEOTIDE SEQUENCE [LARGE SCALE GENOMIC DNA]</scope>
    <source>
        <strain evidence="11 12">CCMP1005</strain>
    </source>
</reference>
<dbReference type="GO" id="GO:0030322">
    <property type="term" value="P:stabilization of membrane potential"/>
    <property type="evidence" value="ECO:0007669"/>
    <property type="project" value="TreeGrafter"/>
</dbReference>
<keyword evidence="6 9" id="KW-0472">Membrane</keyword>
<keyword evidence="12" id="KW-1185">Reference proteome</keyword>
<evidence type="ECO:0000259" key="10">
    <source>
        <dbReference type="Pfam" id="PF07885"/>
    </source>
</evidence>
<evidence type="ECO:0000256" key="4">
    <source>
        <dbReference type="ARBA" id="ARBA00022989"/>
    </source>
</evidence>
<dbReference type="InterPro" id="IPR013099">
    <property type="entry name" value="K_chnl_dom"/>
</dbReference>
<feature type="transmembrane region" description="Helical" evidence="9">
    <location>
        <begin position="61"/>
        <end position="81"/>
    </location>
</feature>
<comment type="similarity">
    <text evidence="8">Belongs to the two pore domain potassium channel (TC 1.A.1.8) family.</text>
</comment>
<dbReference type="InterPro" id="IPR003280">
    <property type="entry name" value="2pore_dom_K_chnl"/>
</dbReference>
<dbReference type="eggNOG" id="KOG1418">
    <property type="taxonomic scope" value="Eukaryota"/>
</dbReference>
<keyword evidence="7 8" id="KW-0407">Ion channel</keyword>
<evidence type="ECO:0000256" key="2">
    <source>
        <dbReference type="ARBA" id="ARBA00022448"/>
    </source>
</evidence>
<feature type="transmembrane region" description="Helical" evidence="9">
    <location>
        <begin position="118"/>
        <end position="138"/>
    </location>
</feature>
<dbReference type="GO" id="GO:0022841">
    <property type="term" value="F:potassium ion leak channel activity"/>
    <property type="evidence" value="ECO:0007669"/>
    <property type="project" value="TreeGrafter"/>
</dbReference>
<organism evidence="11 12">
    <name type="scientific">Thalassiosira oceanica</name>
    <name type="common">Marine diatom</name>
    <dbReference type="NCBI Taxonomy" id="159749"/>
    <lineage>
        <taxon>Eukaryota</taxon>
        <taxon>Sar</taxon>
        <taxon>Stramenopiles</taxon>
        <taxon>Ochrophyta</taxon>
        <taxon>Bacillariophyta</taxon>
        <taxon>Coscinodiscophyceae</taxon>
        <taxon>Thalassiosirophycidae</taxon>
        <taxon>Thalassiosirales</taxon>
        <taxon>Thalassiosiraceae</taxon>
        <taxon>Thalassiosira</taxon>
    </lineage>
</organism>
<dbReference type="SUPFAM" id="SSF81324">
    <property type="entry name" value="Voltage-gated potassium channels"/>
    <property type="match status" value="2"/>
</dbReference>
<evidence type="ECO:0000256" key="6">
    <source>
        <dbReference type="ARBA" id="ARBA00023136"/>
    </source>
</evidence>
<evidence type="ECO:0000256" key="8">
    <source>
        <dbReference type="RuleBase" id="RU003857"/>
    </source>
</evidence>
<dbReference type="OrthoDB" id="415460at2759"/>
<feature type="domain" description="Potassium channel" evidence="10">
    <location>
        <begin position="219"/>
        <end position="276"/>
    </location>
</feature>
<comment type="caution">
    <text evidence="11">The sequence shown here is derived from an EMBL/GenBank/DDBJ whole genome shotgun (WGS) entry which is preliminary data.</text>
</comment>
<keyword evidence="3 8" id="KW-0812">Transmembrane</keyword>
<evidence type="ECO:0000313" key="11">
    <source>
        <dbReference type="EMBL" id="EJK65544.1"/>
    </source>
</evidence>
<dbReference type="Proteomes" id="UP000266841">
    <property type="component" value="Unassembled WGS sequence"/>
</dbReference>
<dbReference type="Pfam" id="PF07885">
    <property type="entry name" value="Ion_trans_2"/>
    <property type="match status" value="2"/>
</dbReference>
<evidence type="ECO:0000256" key="5">
    <source>
        <dbReference type="ARBA" id="ARBA00023065"/>
    </source>
</evidence>
<dbReference type="AlphaFoldDB" id="K0SKR4"/>
<feature type="transmembrane region" description="Helical" evidence="9">
    <location>
        <begin position="88"/>
        <end position="106"/>
    </location>
</feature>
<evidence type="ECO:0000313" key="12">
    <source>
        <dbReference type="Proteomes" id="UP000266841"/>
    </source>
</evidence>
<keyword evidence="4 9" id="KW-1133">Transmembrane helix</keyword>
<dbReference type="PANTHER" id="PTHR11003">
    <property type="entry name" value="POTASSIUM CHANNEL, SUBFAMILY K"/>
    <property type="match status" value="1"/>
</dbReference>
<dbReference type="Gene3D" id="1.10.287.70">
    <property type="match status" value="2"/>
</dbReference>
<name>K0SKR4_THAOC</name>
<protein>
    <recommendedName>
        <fullName evidence="10">Potassium channel domain-containing protein</fullName>
    </recommendedName>
</protein>
<feature type="transmembrane region" description="Helical" evidence="9">
    <location>
        <begin position="213"/>
        <end position="233"/>
    </location>
</feature>
<dbReference type="PRINTS" id="PR01333">
    <property type="entry name" value="2POREKCHANEL"/>
</dbReference>
<gene>
    <name evidence="11" type="ORF">THAOC_13582</name>
</gene>
<accession>K0SKR4</accession>
<feature type="transmembrane region" description="Helical" evidence="9">
    <location>
        <begin position="239"/>
        <end position="256"/>
    </location>
</feature>
<evidence type="ECO:0000256" key="9">
    <source>
        <dbReference type="SAM" id="Phobius"/>
    </source>
</evidence>
<comment type="subcellular location">
    <subcellularLocation>
        <location evidence="1">Membrane</location>
        <topology evidence="1">Multi-pass membrane protein</topology>
    </subcellularLocation>
</comment>
<evidence type="ECO:0000256" key="3">
    <source>
        <dbReference type="ARBA" id="ARBA00022692"/>
    </source>
</evidence>
<feature type="domain" description="Potassium channel" evidence="10">
    <location>
        <begin position="71"/>
        <end position="140"/>
    </location>
</feature>
<evidence type="ECO:0000256" key="1">
    <source>
        <dbReference type="ARBA" id="ARBA00004141"/>
    </source>
</evidence>
<evidence type="ECO:0000256" key="7">
    <source>
        <dbReference type="ARBA" id="ARBA00023303"/>
    </source>
</evidence>
<sequence>MDHNVTPEIQPLLGDDNNNVKPRVHRWARVKSSISSGSIFLPNNTQIRLSDVSNYLTGDEISLWQCLQIYVALNATGVVAYSFVFEKWTILDSLYFTTALLTTVGYGDITPSTSCGKLFAVGFAMIGIVTLGLALGVIGSGIVEAEIKSAGPDTVERVFRVDDEASSPLVRGLVSSMSHDSGESLSSLLSEVEGQHGHSGARKLPVATDLLRYWPAATAILLGGVCIALLESWGGVDALYFTVVTATTIGFGDYSASLSMTKLCCLIFIPLSVATTVRGSLFHYS</sequence>
<dbReference type="GO" id="GO:0005886">
    <property type="term" value="C:plasma membrane"/>
    <property type="evidence" value="ECO:0007669"/>
    <property type="project" value="TreeGrafter"/>
</dbReference>
<keyword evidence="5 8" id="KW-0406">Ion transport</keyword>